<organism evidence="2 3">
    <name type="scientific">Triticum urartu</name>
    <name type="common">Red wild einkorn</name>
    <name type="synonym">Crithodium urartu</name>
    <dbReference type="NCBI Taxonomy" id="4572"/>
    <lineage>
        <taxon>Eukaryota</taxon>
        <taxon>Viridiplantae</taxon>
        <taxon>Streptophyta</taxon>
        <taxon>Embryophyta</taxon>
        <taxon>Tracheophyta</taxon>
        <taxon>Spermatophyta</taxon>
        <taxon>Magnoliopsida</taxon>
        <taxon>Liliopsida</taxon>
        <taxon>Poales</taxon>
        <taxon>Poaceae</taxon>
        <taxon>BOP clade</taxon>
        <taxon>Pooideae</taxon>
        <taxon>Triticodae</taxon>
        <taxon>Triticeae</taxon>
        <taxon>Triticinae</taxon>
        <taxon>Triticum</taxon>
    </lineage>
</organism>
<reference evidence="2" key="2">
    <citation type="submission" date="2018-03" db="EMBL/GenBank/DDBJ databases">
        <title>The Triticum urartu genome reveals the dynamic nature of wheat genome evolution.</title>
        <authorList>
            <person name="Ling H."/>
            <person name="Ma B."/>
            <person name="Shi X."/>
            <person name="Liu H."/>
            <person name="Dong L."/>
            <person name="Sun H."/>
            <person name="Cao Y."/>
            <person name="Gao Q."/>
            <person name="Zheng S."/>
            <person name="Li Y."/>
            <person name="Yu Y."/>
            <person name="Du H."/>
            <person name="Qi M."/>
            <person name="Li Y."/>
            <person name="Yu H."/>
            <person name="Cui Y."/>
            <person name="Wang N."/>
            <person name="Chen C."/>
            <person name="Wu H."/>
            <person name="Zhao Y."/>
            <person name="Zhang J."/>
            <person name="Li Y."/>
            <person name="Zhou W."/>
            <person name="Zhang B."/>
            <person name="Hu W."/>
            <person name="Eijk M."/>
            <person name="Tang J."/>
            <person name="Witsenboer H."/>
            <person name="Zhao S."/>
            <person name="Li Z."/>
            <person name="Zhang A."/>
            <person name="Wang D."/>
            <person name="Liang C."/>
        </authorList>
    </citation>
    <scope>NUCLEOTIDE SEQUENCE [LARGE SCALE GENOMIC DNA]</scope>
    <source>
        <strain evidence="2">cv. G1812</strain>
    </source>
</reference>
<reference evidence="3" key="1">
    <citation type="journal article" date="2013" name="Nature">
        <title>Draft genome of the wheat A-genome progenitor Triticum urartu.</title>
        <authorList>
            <person name="Ling H.Q."/>
            <person name="Zhao S."/>
            <person name="Liu D."/>
            <person name="Wang J."/>
            <person name="Sun H."/>
            <person name="Zhang C."/>
            <person name="Fan H."/>
            <person name="Li D."/>
            <person name="Dong L."/>
            <person name="Tao Y."/>
            <person name="Gao C."/>
            <person name="Wu H."/>
            <person name="Li Y."/>
            <person name="Cui Y."/>
            <person name="Guo X."/>
            <person name="Zheng S."/>
            <person name="Wang B."/>
            <person name="Yu K."/>
            <person name="Liang Q."/>
            <person name="Yang W."/>
            <person name="Lou X."/>
            <person name="Chen J."/>
            <person name="Feng M."/>
            <person name="Jian J."/>
            <person name="Zhang X."/>
            <person name="Luo G."/>
            <person name="Jiang Y."/>
            <person name="Liu J."/>
            <person name="Wang Z."/>
            <person name="Sha Y."/>
            <person name="Zhang B."/>
            <person name="Wu H."/>
            <person name="Tang D."/>
            <person name="Shen Q."/>
            <person name="Xue P."/>
            <person name="Zou S."/>
            <person name="Wang X."/>
            <person name="Liu X."/>
            <person name="Wang F."/>
            <person name="Yang Y."/>
            <person name="An X."/>
            <person name="Dong Z."/>
            <person name="Zhang K."/>
            <person name="Zhang X."/>
            <person name="Luo M.C."/>
            <person name="Dvorak J."/>
            <person name="Tong Y."/>
            <person name="Wang J."/>
            <person name="Yang H."/>
            <person name="Li Z."/>
            <person name="Wang D."/>
            <person name="Zhang A."/>
            <person name="Wang J."/>
        </authorList>
    </citation>
    <scope>NUCLEOTIDE SEQUENCE</scope>
    <source>
        <strain evidence="3">cv. G1812</strain>
    </source>
</reference>
<feature type="region of interest" description="Disordered" evidence="1">
    <location>
        <begin position="1"/>
        <end position="154"/>
    </location>
</feature>
<accession>A0A8R7UC56</accession>
<evidence type="ECO:0000313" key="3">
    <source>
        <dbReference type="Proteomes" id="UP000015106"/>
    </source>
</evidence>
<evidence type="ECO:0000313" key="2">
    <source>
        <dbReference type="EnsemblPlants" id="TuG1812G0500000866.01.T01"/>
    </source>
</evidence>
<dbReference type="EnsemblPlants" id="TuG1812G0500000866.01.T01">
    <property type="protein sequence ID" value="TuG1812G0500000866.01.T01"/>
    <property type="gene ID" value="TuG1812G0500000866.01"/>
</dbReference>
<evidence type="ECO:0000256" key="1">
    <source>
        <dbReference type="SAM" id="MobiDB-lite"/>
    </source>
</evidence>
<feature type="compositionally biased region" description="Low complexity" evidence="1">
    <location>
        <begin position="28"/>
        <end position="39"/>
    </location>
</feature>
<feature type="compositionally biased region" description="Basic and acidic residues" evidence="1">
    <location>
        <begin position="116"/>
        <end position="126"/>
    </location>
</feature>
<dbReference type="Proteomes" id="UP000015106">
    <property type="component" value="Chromosome 5"/>
</dbReference>
<dbReference type="AlphaFoldDB" id="A0A8R7UC56"/>
<sequence>RASSSPAVLRRGPPVTGDHLEPGGVLCRPSSSSAPTSARGQDPLDPVLFVDRSSGSDRPHPSCTSTVRIRADLRLPPSPTSPRRRSRSSVRQAPRPCFVSLREEQRVSAQPPQSEDSDKSCAHVDRVASAWATASPFSPHGPASPLPDSPPAGP</sequence>
<feature type="compositionally biased region" description="Pro residues" evidence="1">
    <location>
        <begin position="142"/>
        <end position="154"/>
    </location>
</feature>
<proteinExistence type="predicted"/>
<reference evidence="2" key="3">
    <citation type="submission" date="2022-06" db="UniProtKB">
        <authorList>
            <consortium name="EnsemblPlants"/>
        </authorList>
    </citation>
    <scope>IDENTIFICATION</scope>
</reference>
<protein>
    <submittedName>
        <fullName evidence="2">Uncharacterized protein</fullName>
    </submittedName>
</protein>
<name>A0A8R7UC56_TRIUA</name>
<keyword evidence="3" id="KW-1185">Reference proteome</keyword>
<dbReference type="Gramene" id="TuG1812G0500000866.01.T01">
    <property type="protein sequence ID" value="TuG1812G0500000866.01.T01"/>
    <property type="gene ID" value="TuG1812G0500000866.01"/>
</dbReference>